<evidence type="ECO:0000313" key="2">
    <source>
        <dbReference type="EMBL" id="ADG77871.1"/>
    </source>
</evidence>
<dbReference type="STRING" id="521096.Tpau_1240"/>
<feature type="domain" description="Mce/MlaD" evidence="1">
    <location>
        <begin position="39"/>
        <end position="110"/>
    </location>
</feature>
<name>D5UW64_TSUPD</name>
<gene>
    <name evidence="2" type="ordered locus">Tpau_1240</name>
</gene>
<dbReference type="RefSeq" id="WP_013125909.1">
    <property type="nucleotide sequence ID" value="NC_014158.1"/>
</dbReference>
<dbReference type="Proteomes" id="UP000001213">
    <property type="component" value="Chromosome"/>
</dbReference>
<dbReference type="eggNOG" id="COG1463">
    <property type="taxonomic scope" value="Bacteria"/>
</dbReference>
<dbReference type="AlphaFoldDB" id="D5UW64"/>
<dbReference type="KEGG" id="tpr:Tpau_1240"/>
<reference evidence="2 3" key="2">
    <citation type="journal article" date="2011" name="Stand. Genomic Sci.">
        <title>Complete genome sequence of Tsukamurella paurometabola type strain (no. 33).</title>
        <authorList>
            <person name="Munk A.C."/>
            <person name="Lapidus A."/>
            <person name="Lucas S."/>
            <person name="Nolan M."/>
            <person name="Tice H."/>
            <person name="Cheng J.F."/>
            <person name="Del Rio T.G."/>
            <person name="Goodwin L."/>
            <person name="Pitluck S."/>
            <person name="Liolios K."/>
            <person name="Huntemann M."/>
            <person name="Ivanova N."/>
            <person name="Mavromatis K."/>
            <person name="Mikhailova N."/>
            <person name="Pati A."/>
            <person name="Chen A."/>
            <person name="Palaniappan K."/>
            <person name="Tapia R."/>
            <person name="Han C."/>
            <person name="Land M."/>
            <person name="Hauser L."/>
            <person name="Chang Y.J."/>
            <person name="Jeffries C.D."/>
            <person name="Brettin T."/>
            <person name="Yasawong M."/>
            <person name="Brambilla E.M."/>
            <person name="Rohde M."/>
            <person name="Sikorski J."/>
            <person name="Goker M."/>
            <person name="Detter J.C."/>
            <person name="Woyke T."/>
            <person name="Bristow J."/>
            <person name="Eisen J.A."/>
            <person name="Markowitz V."/>
            <person name="Hugenholtz P."/>
            <person name="Kyrpides N.C."/>
            <person name="Klenk H.P."/>
        </authorList>
    </citation>
    <scope>NUCLEOTIDE SEQUENCE [LARGE SCALE GENOMIC DNA]</scope>
    <source>
        <strain evidence="3">ATCC 8368 / DSM 20162 / CCUG 35730 / CIP 100753 / JCM 10117 / KCTC 9821 / NBRC 16120 / NCIMB 702349 / NCTC 13040</strain>
    </source>
</reference>
<dbReference type="InterPro" id="IPR003399">
    <property type="entry name" value="Mce/MlaD"/>
</dbReference>
<keyword evidence="3" id="KW-1185">Reference proteome</keyword>
<dbReference type="EMBL" id="CP001966">
    <property type="protein sequence ID" value="ADG77871.1"/>
    <property type="molecule type" value="Genomic_DNA"/>
</dbReference>
<reference evidence="3" key="1">
    <citation type="submission" date="2010-03" db="EMBL/GenBank/DDBJ databases">
        <title>The complete chromosome of Tsukamurella paurometabola DSM 20162.</title>
        <authorList>
            <consortium name="US DOE Joint Genome Institute (JGI-PGF)"/>
            <person name="Lucas S."/>
            <person name="Copeland A."/>
            <person name="Lapidus A."/>
            <person name="Glavina del Rio T."/>
            <person name="Dalin E."/>
            <person name="Tice H."/>
            <person name="Bruce D."/>
            <person name="Goodwin L."/>
            <person name="Pitluck S."/>
            <person name="Kyrpides N."/>
            <person name="Mavromatis K."/>
            <person name="Ivanova N."/>
            <person name="Mikhailova N."/>
            <person name="Munk A.C."/>
            <person name="Brettin T."/>
            <person name="Detter J.C."/>
            <person name="Tapia R."/>
            <person name="Han C."/>
            <person name="Larimer F."/>
            <person name="Land M."/>
            <person name="Hauser L."/>
            <person name="Markowitz V."/>
            <person name="Cheng J.-F."/>
            <person name="Hugenholtz P."/>
            <person name="Woyke T."/>
            <person name="Wu D."/>
            <person name="Jando M."/>
            <person name="Brambilla E."/>
            <person name="Klenk H.-P."/>
            <person name="Eisen J.A."/>
        </authorList>
    </citation>
    <scope>NUCLEOTIDE SEQUENCE [LARGE SCALE GENOMIC DNA]</scope>
    <source>
        <strain evidence="3">ATCC 8368 / DSM 20162 / CCUG 35730 / CIP 100753 / JCM 10117 / KCTC 9821 / NBRC 16120 / NCIMB 702349 / NCTC 13040</strain>
    </source>
</reference>
<accession>D5UW64</accession>
<dbReference type="GO" id="GO:0005576">
    <property type="term" value="C:extracellular region"/>
    <property type="evidence" value="ECO:0007669"/>
    <property type="project" value="TreeGrafter"/>
</dbReference>
<dbReference type="PANTHER" id="PTHR33371:SF16">
    <property type="entry name" value="MCE-FAMILY PROTEIN MCE3F"/>
    <property type="match status" value="1"/>
</dbReference>
<sequence length="320" mass="34498">MKKSTFFSLLTFALVMVLGTGYIAFSVLNWRPLTDYKAATLKLNDANQLLKGSSVLLRGVKVGDVQSIERRDGKVEIRLRYDGKYQIPQATGLKIEQLSAVGEPYVDFMPDSLNGPYLSDGAVIDTAKVKEPLPLPETFKLIAGLTSSINSTDLGGVTTTLAQATSNTQGSLPNIESAGNILAQTIMARMPNIRRMLENTQNYQSDMAWLPDSLREFGPATATFVTKDVEVLKALDILMNGSGSPDVLTNSINPYLFKIAPDVSKLLSNLGTINEPLVPVVQALTDVMPQIDVAALLSQALKTVGSDGQANLTVVIPPKK</sequence>
<evidence type="ECO:0000313" key="3">
    <source>
        <dbReference type="Proteomes" id="UP000001213"/>
    </source>
</evidence>
<dbReference type="PANTHER" id="PTHR33371">
    <property type="entry name" value="INTERMEMBRANE PHOSPHOLIPID TRANSPORT SYSTEM BINDING PROTEIN MLAD-RELATED"/>
    <property type="match status" value="1"/>
</dbReference>
<dbReference type="InterPro" id="IPR052336">
    <property type="entry name" value="MlaD_Phospholipid_Transporter"/>
</dbReference>
<evidence type="ECO:0000259" key="1">
    <source>
        <dbReference type="Pfam" id="PF02470"/>
    </source>
</evidence>
<dbReference type="HOGENOM" id="CLU_066442_1_0_11"/>
<dbReference type="Pfam" id="PF02470">
    <property type="entry name" value="MlaD"/>
    <property type="match status" value="1"/>
</dbReference>
<protein>
    <submittedName>
        <fullName evidence="2">Mammalian cell entry related domain protein</fullName>
    </submittedName>
</protein>
<proteinExistence type="predicted"/>
<organism evidence="2 3">
    <name type="scientific">Tsukamurella paurometabola (strain ATCC 8368 / DSM 20162 / CCUG 35730 / CIP 100753 / JCM 10117 / KCTC 9821 / NBRC 16120 / NCIMB 702349 / NCTC 13040)</name>
    <name type="common">Corynebacterium paurometabolum</name>
    <dbReference type="NCBI Taxonomy" id="521096"/>
    <lineage>
        <taxon>Bacteria</taxon>
        <taxon>Bacillati</taxon>
        <taxon>Actinomycetota</taxon>
        <taxon>Actinomycetes</taxon>
        <taxon>Mycobacteriales</taxon>
        <taxon>Tsukamurellaceae</taxon>
        <taxon>Tsukamurella</taxon>
    </lineage>
</organism>